<evidence type="ECO:0000313" key="3">
    <source>
        <dbReference type="Proteomes" id="UP000238413"/>
    </source>
</evidence>
<dbReference type="EMBL" id="CP026652">
    <property type="protein sequence ID" value="AVH58987.1"/>
    <property type="molecule type" value="Genomic_DNA"/>
</dbReference>
<accession>A0ABN5I9Q7</accession>
<name>A0ABN5I9Q7_9ACTN</name>
<proteinExistence type="predicted"/>
<gene>
    <name evidence="2" type="ORF">C4B68_28160</name>
</gene>
<dbReference type="Proteomes" id="UP000238413">
    <property type="component" value="Chromosome"/>
</dbReference>
<sequence>MRPREGFSPPPPLPIPVPGAAAPSPPHRPERPRPQTPDGLKKTTFAGGGGGAAGWAGEAEEWGWVGGAVRRLVLERRTG</sequence>
<evidence type="ECO:0000256" key="1">
    <source>
        <dbReference type="SAM" id="MobiDB-lite"/>
    </source>
</evidence>
<feature type="compositionally biased region" description="Pro residues" evidence="1">
    <location>
        <begin position="8"/>
        <end position="17"/>
    </location>
</feature>
<organism evidence="2 3">
    <name type="scientific">Streptomyces dengpaensis</name>
    <dbReference type="NCBI Taxonomy" id="2049881"/>
    <lineage>
        <taxon>Bacteria</taxon>
        <taxon>Bacillati</taxon>
        <taxon>Actinomycetota</taxon>
        <taxon>Actinomycetes</taxon>
        <taxon>Kitasatosporales</taxon>
        <taxon>Streptomycetaceae</taxon>
        <taxon>Streptomyces</taxon>
    </lineage>
</organism>
<reference evidence="2 3" key="1">
    <citation type="submission" date="2018-02" db="EMBL/GenBank/DDBJ databases">
        <title>Complete genome sequence of Streptomyces dengpaensis, the producer of angucyclines.</title>
        <authorList>
            <person name="Yumei L."/>
        </authorList>
    </citation>
    <scope>NUCLEOTIDE SEQUENCE [LARGE SCALE GENOMIC DNA]</scope>
    <source>
        <strain evidence="2 3">XZHG99</strain>
    </source>
</reference>
<feature type="region of interest" description="Disordered" evidence="1">
    <location>
        <begin position="1"/>
        <end position="58"/>
    </location>
</feature>
<protein>
    <submittedName>
        <fullName evidence="2">Uncharacterized protein</fullName>
    </submittedName>
</protein>
<evidence type="ECO:0000313" key="2">
    <source>
        <dbReference type="EMBL" id="AVH58987.1"/>
    </source>
</evidence>
<keyword evidence="3" id="KW-1185">Reference proteome</keyword>